<evidence type="ECO:0000313" key="2">
    <source>
        <dbReference type="Proteomes" id="UP000827872"/>
    </source>
</evidence>
<name>A0ACB8ERA5_9SAUR</name>
<reference evidence="1" key="1">
    <citation type="submission" date="2021-08" db="EMBL/GenBank/DDBJ databases">
        <title>The first chromosome-level gecko genome reveals the dynamic sex chromosomes of Neotropical dwarf geckos (Sphaerodactylidae: Sphaerodactylus).</title>
        <authorList>
            <person name="Pinto B.J."/>
            <person name="Keating S.E."/>
            <person name="Gamble T."/>
        </authorList>
    </citation>
    <scope>NUCLEOTIDE SEQUENCE</scope>
    <source>
        <strain evidence="1">TG3544</strain>
    </source>
</reference>
<evidence type="ECO:0000313" key="1">
    <source>
        <dbReference type="EMBL" id="KAH7995299.1"/>
    </source>
</evidence>
<sequence>MPAEPRPQDAPYLASVWLGPDTSGHAAAVAAAVEWCLWGRGDEAGPEEMLPWWPDPQAAATTHCCLPGTTLGSAYLMLEPGPGLGRRLESGGGGGHRRPMAVFSSTPMKDPAVGVSAAGSTRVGSLDMRQGPPPEMEATREDG</sequence>
<keyword evidence="2" id="KW-1185">Reference proteome</keyword>
<gene>
    <name evidence="1" type="ORF">K3G42_024209</name>
</gene>
<proteinExistence type="predicted"/>
<comment type="caution">
    <text evidence="1">The sequence shown here is derived from an EMBL/GenBank/DDBJ whole genome shotgun (WGS) entry which is preliminary data.</text>
</comment>
<organism evidence="1 2">
    <name type="scientific">Sphaerodactylus townsendi</name>
    <dbReference type="NCBI Taxonomy" id="933632"/>
    <lineage>
        <taxon>Eukaryota</taxon>
        <taxon>Metazoa</taxon>
        <taxon>Chordata</taxon>
        <taxon>Craniata</taxon>
        <taxon>Vertebrata</taxon>
        <taxon>Euteleostomi</taxon>
        <taxon>Lepidosauria</taxon>
        <taxon>Squamata</taxon>
        <taxon>Bifurcata</taxon>
        <taxon>Gekkota</taxon>
        <taxon>Sphaerodactylidae</taxon>
        <taxon>Sphaerodactylus</taxon>
    </lineage>
</organism>
<accession>A0ACB8ERA5</accession>
<protein>
    <submittedName>
        <fullName evidence="1">Uncharacterized protein</fullName>
    </submittedName>
</protein>
<dbReference type="Proteomes" id="UP000827872">
    <property type="component" value="Linkage Group LG07"/>
</dbReference>
<dbReference type="EMBL" id="CM037620">
    <property type="protein sequence ID" value="KAH7995299.1"/>
    <property type="molecule type" value="Genomic_DNA"/>
</dbReference>